<dbReference type="SMART" id="SM00036">
    <property type="entry name" value="CNH"/>
    <property type="match status" value="1"/>
</dbReference>
<dbReference type="WBParaSite" id="HPBE_0001760701-mRNA-1">
    <property type="protein sequence ID" value="HPBE_0001760701-mRNA-1"/>
    <property type="gene ID" value="HPBE_0001760701"/>
</dbReference>
<feature type="domain" description="CNH" evidence="2">
    <location>
        <begin position="136"/>
        <end position="448"/>
    </location>
</feature>
<organism evidence="4 5">
    <name type="scientific">Heligmosomoides polygyrus</name>
    <name type="common">Parasitic roundworm</name>
    <dbReference type="NCBI Taxonomy" id="6339"/>
    <lineage>
        <taxon>Eukaryota</taxon>
        <taxon>Metazoa</taxon>
        <taxon>Ecdysozoa</taxon>
        <taxon>Nematoda</taxon>
        <taxon>Chromadorea</taxon>
        <taxon>Rhabditida</taxon>
        <taxon>Rhabditina</taxon>
        <taxon>Rhabditomorpha</taxon>
        <taxon>Strongyloidea</taxon>
        <taxon>Heligmosomidae</taxon>
        <taxon>Heligmosomoides</taxon>
    </lineage>
</organism>
<evidence type="ECO:0000259" key="2">
    <source>
        <dbReference type="PROSITE" id="PS50219"/>
    </source>
</evidence>
<feature type="compositionally biased region" description="Low complexity" evidence="1">
    <location>
        <begin position="13"/>
        <end position="30"/>
    </location>
</feature>
<dbReference type="OrthoDB" id="5836835at2759"/>
<evidence type="ECO:0000256" key="1">
    <source>
        <dbReference type="SAM" id="MobiDB-lite"/>
    </source>
</evidence>
<reference evidence="3 4" key="1">
    <citation type="submission" date="2018-11" db="EMBL/GenBank/DDBJ databases">
        <authorList>
            <consortium name="Pathogen Informatics"/>
        </authorList>
    </citation>
    <scope>NUCLEOTIDE SEQUENCE [LARGE SCALE GENOMIC DNA]</scope>
</reference>
<evidence type="ECO:0000313" key="3">
    <source>
        <dbReference type="EMBL" id="VDP09361.1"/>
    </source>
</evidence>
<evidence type="ECO:0000313" key="5">
    <source>
        <dbReference type="WBParaSite" id="HPBE_0001760701-mRNA-1"/>
    </source>
</evidence>
<accession>A0A3P8AFC3</accession>
<dbReference type="EMBL" id="UZAH01030123">
    <property type="protein sequence ID" value="VDP09361.1"/>
    <property type="molecule type" value="Genomic_DNA"/>
</dbReference>
<protein>
    <submittedName>
        <fullName evidence="5">CNH domain-containing protein</fullName>
    </submittedName>
</protein>
<dbReference type="Pfam" id="PF00780">
    <property type="entry name" value="CNH"/>
    <property type="match status" value="1"/>
</dbReference>
<gene>
    <name evidence="3" type="ORF">HPBE_LOCUS17606</name>
</gene>
<accession>A0A183G771</accession>
<feature type="region of interest" description="Disordered" evidence="1">
    <location>
        <begin position="1"/>
        <end position="42"/>
    </location>
</feature>
<evidence type="ECO:0000313" key="4">
    <source>
        <dbReference type="Proteomes" id="UP000050761"/>
    </source>
</evidence>
<dbReference type="PROSITE" id="PS50219">
    <property type="entry name" value="CNH"/>
    <property type="match status" value="1"/>
</dbReference>
<sequence length="453" mass="50244">MGAALAGHSRDVTPSTPSSISSASSHGGAFHSDRTIPARDMPPLPDVVSGDALLHDGDGVIDDDCGTLMAPRAPPRTLRPGRNAVLRSSSLENRDAVRLRATASDSTDRPKTYFGMPITPQVMMGACFTKMVHECGLRINCAGSWVHPGTGAQFLLLGCEEGIYAVDTNKLHDGELTKIHHRRCSWLYVHRDVLMAMQGRTSYLYRHDLVALSQKNLTLRISKPINRVPEKYIPKKLAITVRLPETKGALQCTTSRGEGSQAGAVFLCCCIPTAVLLFQWYEPLNKFLLVRSSELDTATRFPLSPFKLINARTDFPQLCIGVQVTDSIDRYEFSWIKFDDKKTPNVSPDVTQLCTTKLDVVAMSQIDKDSVLFAYKNKVVVTNLEGFEKTKLAVFTFNFHIEYVHCMQDSILAFHSHGVQGRCLSNNTLTQDISDMSKIYRVIGNDRYGLNTI</sequence>
<dbReference type="InterPro" id="IPR001180">
    <property type="entry name" value="CNH_dom"/>
</dbReference>
<dbReference type="Proteomes" id="UP000050761">
    <property type="component" value="Unassembled WGS sequence"/>
</dbReference>
<name>A0A183G771_HELPZ</name>
<dbReference type="AlphaFoldDB" id="A0A183G771"/>
<proteinExistence type="predicted"/>
<reference evidence="5" key="2">
    <citation type="submission" date="2019-09" db="UniProtKB">
        <authorList>
            <consortium name="WormBaseParasite"/>
        </authorList>
    </citation>
    <scope>IDENTIFICATION</scope>
</reference>
<keyword evidence="4" id="KW-1185">Reference proteome</keyword>